<dbReference type="OrthoDB" id="7840363at2"/>
<reference evidence="1 2" key="1">
    <citation type="submission" date="2019-03" db="EMBL/GenBank/DDBJ databases">
        <title>Genomic Encyclopedia of Type Strains, Phase IV (KMG-IV): sequencing the most valuable type-strain genomes for metagenomic binning, comparative biology and taxonomic classification.</title>
        <authorList>
            <person name="Goeker M."/>
        </authorList>
    </citation>
    <scope>NUCLEOTIDE SEQUENCE [LARGE SCALE GENOMIC DNA]</scope>
    <source>
        <strain evidence="1 2">DSM 21153</strain>
    </source>
</reference>
<evidence type="ECO:0000313" key="1">
    <source>
        <dbReference type="EMBL" id="TCM84797.1"/>
    </source>
</evidence>
<evidence type="ECO:0000313" key="2">
    <source>
        <dbReference type="Proteomes" id="UP000295277"/>
    </source>
</evidence>
<sequence>MSAALVSIAAQVGAPVVRKILERRIGAANAELAEHVVAAIARQAGVRYDEVEQLATYQPDRVSDAILAVESASPELLALYTAELEAKAAMLAREDEGHWLRWLWRPFWMYLLAYLWWWNIQGAHVANAIWKTAIPTAPFEVLLGLTVSYLTLYMGGHTGKAIAASFGKGASK</sequence>
<accession>A0A4R1YV75</accession>
<evidence type="ECO:0008006" key="3">
    <source>
        <dbReference type="Google" id="ProtNLM"/>
    </source>
</evidence>
<name>A0A4R1YV75_9RHOB</name>
<dbReference type="RefSeq" id="WP_132694664.1">
    <property type="nucleotide sequence ID" value="NZ_SLVM01000010.1"/>
</dbReference>
<keyword evidence="2" id="KW-1185">Reference proteome</keyword>
<organism evidence="1 2">
    <name type="scientific">Rhodovulum steppense</name>
    <dbReference type="NCBI Taxonomy" id="540251"/>
    <lineage>
        <taxon>Bacteria</taxon>
        <taxon>Pseudomonadati</taxon>
        <taxon>Pseudomonadota</taxon>
        <taxon>Alphaproteobacteria</taxon>
        <taxon>Rhodobacterales</taxon>
        <taxon>Paracoccaceae</taxon>
        <taxon>Rhodovulum</taxon>
    </lineage>
</organism>
<gene>
    <name evidence="1" type="ORF">EV216_110115</name>
</gene>
<proteinExistence type="predicted"/>
<dbReference type="AlphaFoldDB" id="A0A4R1YV75"/>
<dbReference type="Proteomes" id="UP000295277">
    <property type="component" value="Unassembled WGS sequence"/>
</dbReference>
<protein>
    <recommendedName>
        <fullName evidence="3">Holin (3TMs family)</fullName>
    </recommendedName>
</protein>
<comment type="caution">
    <text evidence="1">The sequence shown here is derived from an EMBL/GenBank/DDBJ whole genome shotgun (WGS) entry which is preliminary data.</text>
</comment>
<dbReference type="EMBL" id="SLVM01000010">
    <property type="protein sequence ID" value="TCM84797.1"/>
    <property type="molecule type" value="Genomic_DNA"/>
</dbReference>